<dbReference type="EMBL" id="JBIMZQ010000031">
    <property type="protein sequence ID" value="KAL3662531.1"/>
    <property type="molecule type" value="Genomic_DNA"/>
</dbReference>
<evidence type="ECO:0000313" key="2">
    <source>
        <dbReference type="Proteomes" id="UP001632037"/>
    </source>
</evidence>
<dbReference type="AlphaFoldDB" id="A0ABD3F9Z3"/>
<gene>
    <name evidence="1" type="ORF">V7S43_012386</name>
</gene>
<sequence length="149" mass="16144">MEVYSVPASTAGVKRNHKVAKCIRSAARNRMSSGKVGQQVAVAHNGHIAEMTLREERQCFEVFMQQEPLTAAGEEETPRLRTGDCFAANIATAGEGDEGCSGEPCSMDEEDDILAGMTEDEFFEQSAALALSSISLMPDNILFPEHEGF</sequence>
<name>A0ABD3F9Z3_9STRA</name>
<dbReference type="Proteomes" id="UP001632037">
    <property type="component" value="Unassembled WGS sequence"/>
</dbReference>
<organism evidence="1 2">
    <name type="scientific">Phytophthora oleae</name>
    <dbReference type="NCBI Taxonomy" id="2107226"/>
    <lineage>
        <taxon>Eukaryota</taxon>
        <taxon>Sar</taxon>
        <taxon>Stramenopiles</taxon>
        <taxon>Oomycota</taxon>
        <taxon>Peronosporomycetes</taxon>
        <taxon>Peronosporales</taxon>
        <taxon>Peronosporaceae</taxon>
        <taxon>Phytophthora</taxon>
    </lineage>
</organism>
<accession>A0ABD3F9Z3</accession>
<reference evidence="1 2" key="1">
    <citation type="submission" date="2024-09" db="EMBL/GenBank/DDBJ databases">
        <title>Genome sequencing and assembly of Phytophthora oleae, isolate VK10A, causative agent of rot of olive drupes.</title>
        <authorList>
            <person name="Conti Taguali S."/>
            <person name="Riolo M."/>
            <person name="La Spada F."/>
            <person name="Cacciola S.O."/>
            <person name="Dionisio G."/>
        </authorList>
    </citation>
    <scope>NUCLEOTIDE SEQUENCE [LARGE SCALE GENOMIC DNA]</scope>
    <source>
        <strain evidence="1 2">VK10A</strain>
    </source>
</reference>
<evidence type="ECO:0000313" key="1">
    <source>
        <dbReference type="EMBL" id="KAL3662531.1"/>
    </source>
</evidence>
<comment type="caution">
    <text evidence="1">The sequence shown here is derived from an EMBL/GenBank/DDBJ whole genome shotgun (WGS) entry which is preliminary data.</text>
</comment>
<keyword evidence="2" id="KW-1185">Reference proteome</keyword>
<proteinExistence type="predicted"/>
<protein>
    <submittedName>
        <fullName evidence="1">Uncharacterized protein</fullName>
    </submittedName>
</protein>